<evidence type="ECO:0000313" key="4">
    <source>
        <dbReference type="Proteomes" id="UP000286045"/>
    </source>
</evidence>
<gene>
    <name evidence="3" type="ORF">EKO27_g11183</name>
</gene>
<reference evidence="3 4" key="1">
    <citation type="submission" date="2018-12" db="EMBL/GenBank/DDBJ databases">
        <title>Draft genome sequence of Xylaria grammica IHI A82.</title>
        <authorList>
            <person name="Buettner E."/>
            <person name="Kellner H."/>
        </authorList>
    </citation>
    <scope>NUCLEOTIDE SEQUENCE [LARGE SCALE GENOMIC DNA]</scope>
    <source>
        <strain evidence="3 4">IHI A82</strain>
    </source>
</reference>
<proteinExistence type="predicted"/>
<evidence type="ECO:0000259" key="2">
    <source>
        <dbReference type="Pfam" id="PF08648"/>
    </source>
</evidence>
<organism evidence="3 4">
    <name type="scientific">Xylaria grammica</name>
    <dbReference type="NCBI Taxonomy" id="363999"/>
    <lineage>
        <taxon>Eukaryota</taxon>
        <taxon>Fungi</taxon>
        <taxon>Dikarya</taxon>
        <taxon>Ascomycota</taxon>
        <taxon>Pezizomycotina</taxon>
        <taxon>Sordariomycetes</taxon>
        <taxon>Xylariomycetidae</taxon>
        <taxon>Xylariales</taxon>
        <taxon>Xylariaceae</taxon>
        <taxon>Xylaria</taxon>
    </lineage>
</organism>
<name>A0A439CP46_9PEZI</name>
<dbReference type="Proteomes" id="UP000286045">
    <property type="component" value="Unassembled WGS sequence"/>
</dbReference>
<keyword evidence="4" id="KW-1185">Reference proteome</keyword>
<accession>A0A439CP46</accession>
<dbReference type="InterPro" id="IPR013957">
    <property type="entry name" value="SNRNP27"/>
</dbReference>
<feature type="domain" description="U4/U6.U5 small nuclear ribonucleoprotein 27kDa protein" evidence="2">
    <location>
        <begin position="13"/>
        <end position="51"/>
    </location>
</feature>
<feature type="region of interest" description="Disordered" evidence="1">
    <location>
        <begin position="80"/>
        <end position="110"/>
    </location>
</feature>
<dbReference type="EMBL" id="RYZI01000670">
    <property type="protein sequence ID" value="RWA03923.1"/>
    <property type="molecule type" value="Genomic_DNA"/>
</dbReference>
<dbReference type="AlphaFoldDB" id="A0A439CP46"/>
<dbReference type="GO" id="GO:0008380">
    <property type="term" value="P:RNA splicing"/>
    <property type="evidence" value="ECO:0007669"/>
    <property type="project" value="InterPro"/>
</dbReference>
<sequence>MDEDDDLGVEEDDEMAAMQAMMGFGGFGSTKGQKVSGNNAGAVYKAKKTEYQILAVIIIYTADDDVSTNPSPLFRDNYENPVHAEYPPASDSYNKGIGKQSKEQSNARPRPLIPHEFQIQRALLEERFRPCGYIADLRASNVARNSNITVAHQDVRSNGPLFSFARQELSADPEQAKKQWRRMCVEYNLKEKSAAILWEENQDLWNRWKKAQIERKTIKEELRKELEEEAAAECETTEERTGKERGENSLLLKACKKEPEGMETIKSVYYDWDEPGTWCQDPRRLAEKQEAAQRSINRHEHWARLLAFGMGVLSMAASDVLLAFINY</sequence>
<comment type="caution">
    <text evidence="3">The sequence shown here is derived from an EMBL/GenBank/DDBJ whole genome shotgun (WGS) entry which is preliminary data.</text>
</comment>
<evidence type="ECO:0000313" key="3">
    <source>
        <dbReference type="EMBL" id="RWA03923.1"/>
    </source>
</evidence>
<dbReference type="Pfam" id="PF08648">
    <property type="entry name" value="SNRNP27"/>
    <property type="match status" value="1"/>
</dbReference>
<protein>
    <recommendedName>
        <fullName evidence="2">U4/U6.U5 small nuclear ribonucleoprotein 27kDa protein domain-containing protein</fullName>
    </recommendedName>
</protein>
<dbReference type="STRING" id="363999.A0A439CP46"/>
<evidence type="ECO:0000256" key="1">
    <source>
        <dbReference type="SAM" id="MobiDB-lite"/>
    </source>
</evidence>